<evidence type="ECO:0000313" key="1">
    <source>
        <dbReference type="EMBL" id="MDH0127144.1"/>
    </source>
</evidence>
<proteinExistence type="predicted"/>
<organism evidence="1 2">
    <name type="scientific">Brucella intermedia GD04153</name>
    <dbReference type="NCBI Taxonomy" id="2975438"/>
    <lineage>
        <taxon>Bacteria</taxon>
        <taxon>Pseudomonadati</taxon>
        <taxon>Pseudomonadota</taxon>
        <taxon>Alphaproteobacteria</taxon>
        <taxon>Hyphomicrobiales</taxon>
        <taxon>Brucellaceae</taxon>
        <taxon>Brucella/Ochrobactrum group</taxon>
        <taxon>Brucella</taxon>
    </lineage>
</organism>
<gene>
    <name evidence="1" type="ORF">N7376_24565</name>
</gene>
<dbReference type="AlphaFoldDB" id="A0AA42H4R4"/>
<dbReference type="EMBL" id="JAODYY010000031">
    <property type="protein sequence ID" value="MDH0127144.1"/>
    <property type="molecule type" value="Genomic_DNA"/>
</dbReference>
<dbReference type="Proteomes" id="UP001158087">
    <property type="component" value="Unassembled WGS sequence"/>
</dbReference>
<sequence>MTPTLPEDAVKAAAVAISNELARGLGVKATPLLLADMALTAALPFLIKRERDLAERQLTDVVDRMSDDYLALKSQVAELSKDAARYRYLRNGSISDLPYDDHGCGPEFPTGHDLDAAVDAKIISADPNLQSGEPE</sequence>
<reference evidence="1" key="1">
    <citation type="submission" date="2022-09" db="EMBL/GenBank/DDBJ databases">
        <title>Intensive care unit water sources are persistently colonized with multi-drug resistant bacteria and are the site of extensive horizontal gene transfer of antibiotic resistance genes.</title>
        <authorList>
            <person name="Diorio-Toth L."/>
        </authorList>
    </citation>
    <scope>NUCLEOTIDE SEQUENCE</scope>
    <source>
        <strain evidence="1">GD04153</strain>
    </source>
</reference>
<name>A0AA42H4R4_9HYPH</name>
<comment type="caution">
    <text evidence="1">The sequence shown here is derived from an EMBL/GenBank/DDBJ whole genome shotgun (WGS) entry which is preliminary data.</text>
</comment>
<evidence type="ECO:0000313" key="2">
    <source>
        <dbReference type="Proteomes" id="UP001158087"/>
    </source>
</evidence>
<protein>
    <submittedName>
        <fullName evidence="1">Uncharacterized protein</fullName>
    </submittedName>
</protein>
<accession>A0AA42H4R4</accession>